<sequence length="384" mass="44042">MRLMLVPSPKARGTTDIQVEGLVITKHQRVLKPLLFYIGHSLNTCAFFIYAFALYEISTGFINRFETNNGFHLHFSQRLIIESLLAVCISLLWSKVLSQGFDGDSFSHVLYWRYRLINTREMISRLLGSLTAGALFGLFYTRILPYIYDTTVDHASGSILPAPEGRVDHKTFTELTVMPLTHFCSRKDLGWLYSSNILQKGISLLCSIKLTHARVVLIECFSFEFLFCLLVYLVLSETVVAERFGNCSALYISFKRMACFSANIYLREINEWVSLDAAISTRRFVIGGNLPLYLLRLLANLLAVMIASVLFNPTRRLRQCDFTYIYANLPESIKRSVLRQDVPCAPVDTGILTKTDIHFSRFPNTFLGRYFSRLIRRIHKVKKH</sequence>
<dbReference type="AlphaFoldDB" id="A0A9W5T8Z2"/>
<feature type="transmembrane region" description="Helical" evidence="1">
    <location>
        <begin position="215"/>
        <end position="235"/>
    </location>
</feature>
<feature type="transmembrane region" description="Helical" evidence="1">
    <location>
        <begin position="122"/>
        <end position="140"/>
    </location>
</feature>
<feature type="transmembrane region" description="Helical" evidence="1">
    <location>
        <begin position="293"/>
        <end position="311"/>
    </location>
</feature>
<keyword evidence="1" id="KW-0472">Membrane</keyword>
<name>A0A9W5T8Z2_BABOV</name>
<accession>A0A9W5T8Z2</accession>
<proteinExistence type="predicted"/>
<keyword evidence="3" id="KW-1185">Reference proteome</keyword>
<dbReference type="OrthoDB" id="364226at2759"/>
<organism evidence="2 3">
    <name type="scientific">Babesia ovis</name>
    <dbReference type="NCBI Taxonomy" id="5869"/>
    <lineage>
        <taxon>Eukaryota</taxon>
        <taxon>Sar</taxon>
        <taxon>Alveolata</taxon>
        <taxon>Apicomplexa</taxon>
        <taxon>Aconoidasida</taxon>
        <taxon>Piroplasmida</taxon>
        <taxon>Babesiidae</taxon>
        <taxon>Babesia</taxon>
    </lineage>
</organism>
<evidence type="ECO:0000313" key="2">
    <source>
        <dbReference type="EMBL" id="GFE53423.1"/>
    </source>
</evidence>
<keyword evidence="1" id="KW-1133">Transmembrane helix</keyword>
<protein>
    <submittedName>
        <fullName evidence="2">Excinuclease ABC subunit C, putative</fullName>
    </submittedName>
</protein>
<reference evidence="2" key="1">
    <citation type="submission" date="2019-12" db="EMBL/GenBank/DDBJ databases">
        <title>Genome sequence of Babesia ovis.</title>
        <authorList>
            <person name="Yamagishi J."/>
            <person name="Sevinc F."/>
            <person name="Xuan X."/>
        </authorList>
    </citation>
    <scope>NUCLEOTIDE SEQUENCE</scope>
    <source>
        <strain evidence="2">Selcuk</strain>
    </source>
</reference>
<comment type="caution">
    <text evidence="2">The sequence shown here is derived from an EMBL/GenBank/DDBJ whole genome shotgun (WGS) entry which is preliminary data.</text>
</comment>
<dbReference type="EMBL" id="BLIY01000006">
    <property type="protein sequence ID" value="GFE53423.1"/>
    <property type="molecule type" value="Genomic_DNA"/>
</dbReference>
<gene>
    <name evidence="2" type="ORF">BaOVIS_008270</name>
</gene>
<feature type="transmembrane region" description="Helical" evidence="1">
    <location>
        <begin position="75"/>
        <end position="93"/>
    </location>
</feature>
<feature type="transmembrane region" description="Helical" evidence="1">
    <location>
        <begin position="34"/>
        <end position="55"/>
    </location>
</feature>
<keyword evidence="1" id="KW-0812">Transmembrane</keyword>
<evidence type="ECO:0000313" key="3">
    <source>
        <dbReference type="Proteomes" id="UP001057455"/>
    </source>
</evidence>
<dbReference type="Proteomes" id="UP001057455">
    <property type="component" value="Unassembled WGS sequence"/>
</dbReference>
<evidence type="ECO:0000256" key="1">
    <source>
        <dbReference type="SAM" id="Phobius"/>
    </source>
</evidence>